<evidence type="ECO:0000256" key="6">
    <source>
        <dbReference type="ARBA" id="ARBA00022833"/>
    </source>
</evidence>
<evidence type="ECO:0000256" key="7">
    <source>
        <dbReference type="ARBA" id="ARBA00023015"/>
    </source>
</evidence>
<feature type="compositionally biased region" description="Basic and acidic residues" evidence="13">
    <location>
        <begin position="402"/>
        <end position="412"/>
    </location>
</feature>
<keyword evidence="4" id="KW-0677">Repeat</keyword>
<feature type="domain" description="CCHC FOG-type" evidence="15">
    <location>
        <begin position="593"/>
        <end position="626"/>
    </location>
</feature>
<keyword evidence="8" id="KW-0238">DNA-binding</keyword>
<feature type="domain" description="CCHC FOG-type" evidence="15">
    <location>
        <begin position="798"/>
        <end position="831"/>
    </location>
</feature>
<dbReference type="Pfam" id="PF25445">
    <property type="entry name" value="CCHC_ZFPM2"/>
    <property type="match status" value="1"/>
</dbReference>
<dbReference type="GO" id="GO:0005634">
    <property type="term" value="C:nucleus"/>
    <property type="evidence" value="ECO:0007669"/>
    <property type="project" value="UniProtKB-SubCell"/>
</dbReference>
<evidence type="ECO:0000256" key="9">
    <source>
        <dbReference type="ARBA" id="ARBA00023159"/>
    </source>
</evidence>
<dbReference type="PROSITE" id="PS51810">
    <property type="entry name" value="ZF_CCHC_FOG"/>
    <property type="match status" value="4"/>
</dbReference>
<dbReference type="PANTHER" id="PTHR12958">
    <property type="entry name" value="FRIEND OF GATA2-RELATED"/>
    <property type="match status" value="1"/>
</dbReference>
<feature type="region of interest" description="Disordered" evidence="13">
    <location>
        <begin position="301"/>
        <end position="325"/>
    </location>
</feature>
<dbReference type="Proteomes" id="UP000694388">
    <property type="component" value="Unplaced"/>
</dbReference>
<evidence type="ECO:0000256" key="12">
    <source>
        <dbReference type="PROSITE-ProRule" id="PRU00042"/>
    </source>
</evidence>
<dbReference type="GO" id="GO:0003677">
    <property type="term" value="F:DNA binding"/>
    <property type="evidence" value="ECO:0007669"/>
    <property type="project" value="UniProtKB-KW"/>
</dbReference>
<evidence type="ECO:0000259" key="15">
    <source>
        <dbReference type="PROSITE" id="PS51810"/>
    </source>
</evidence>
<feature type="domain" description="CCHC FOG-type" evidence="15">
    <location>
        <begin position="439"/>
        <end position="472"/>
    </location>
</feature>
<keyword evidence="10" id="KW-0804">Transcription</keyword>
<dbReference type="GO" id="GO:0009653">
    <property type="term" value="P:anatomical structure morphogenesis"/>
    <property type="evidence" value="ECO:0007669"/>
    <property type="project" value="UniProtKB-ARBA"/>
</dbReference>
<dbReference type="InterPro" id="IPR013087">
    <property type="entry name" value="Znf_C2H2_type"/>
</dbReference>
<organism evidence="16 17">
    <name type="scientific">Eptatretus burgeri</name>
    <name type="common">Inshore hagfish</name>
    <dbReference type="NCBI Taxonomy" id="7764"/>
    <lineage>
        <taxon>Eukaryota</taxon>
        <taxon>Metazoa</taxon>
        <taxon>Chordata</taxon>
        <taxon>Craniata</taxon>
        <taxon>Vertebrata</taxon>
        <taxon>Cyclostomata</taxon>
        <taxon>Myxini</taxon>
        <taxon>Myxiniformes</taxon>
        <taxon>Myxinidae</taxon>
        <taxon>Eptatretinae</taxon>
        <taxon>Eptatretus</taxon>
    </lineage>
</organism>
<proteinExistence type="predicted"/>
<dbReference type="Ensembl" id="ENSEBUT00000027972.1">
    <property type="protein sequence ID" value="ENSEBUP00000027396.1"/>
    <property type="gene ID" value="ENSEBUG00000016789.1"/>
</dbReference>
<evidence type="ECO:0000256" key="1">
    <source>
        <dbReference type="ARBA" id="ARBA00004123"/>
    </source>
</evidence>
<keyword evidence="2" id="KW-0678">Repressor</keyword>
<feature type="region of interest" description="Disordered" evidence="13">
    <location>
        <begin position="210"/>
        <end position="235"/>
    </location>
</feature>
<dbReference type="InterPro" id="IPR036236">
    <property type="entry name" value="Znf_C2H2_sf"/>
</dbReference>
<dbReference type="GO" id="GO:0008270">
    <property type="term" value="F:zinc ion binding"/>
    <property type="evidence" value="ECO:0007669"/>
    <property type="project" value="UniProtKB-KW"/>
</dbReference>
<evidence type="ECO:0000313" key="17">
    <source>
        <dbReference type="Proteomes" id="UP000694388"/>
    </source>
</evidence>
<evidence type="ECO:0000256" key="4">
    <source>
        <dbReference type="ARBA" id="ARBA00022737"/>
    </source>
</evidence>
<dbReference type="InterPro" id="IPR039746">
    <property type="entry name" value="FOG"/>
</dbReference>
<keyword evidence="17" id="KW-1185">Reference proteome</keyword>
<keyword evidence="7" id="KW-0805">Transcription regulation</keyword>
<dbReference type="GO" id="GO:0030154">
    <property type="term" value="P:cell differentiation"/>
    <property type="evidence" value="ECO:0007669"/>
    <property type="project" value="UniProtKB-ARBA"/>
</dbReference>
<feature type="region of interest" description="Disordered" evidence="13">
    <location>
        <begin position="471"/>
        <end position="535"/>
    </location>
</feature>
<keyword evidence="6" id="KW-0862">Zinc</keyword>
<protein>
    <recommendedName>
        <fullName evidence="18">Zinc finger protein, FOG family member 1</fullName>
    </recommendedName>
</protein>
<dbReference type="GeneTree" id="ENSGT00530000063823"/>
<dbReference type="InterPro" id="IPR059121">
    <property type="entry name" value="CCHC_ZFPM2-like"/>
</dbReference>
<keyword evidence="5 12" id="KW-0863">Zinc-finger</keyword>
<dbReference type="PROSITE" id="PS50157">
    <property type="entry name" value="ZINC_FINGER_C2H2_2"/>
    <property type="match status" value="1"/>
</dbReference>
<feature type="compositionally biased region" description="Low complexity" evidence="13">
    <location>
        <begin position="512"/>
        <end position="529"/>
    </location>
</feature>
<reference evidence="16" key="2">
    <citation type="submission" date="2025-09" db="UniProtKB">
        <authorList>
            <consortium name="Ensembl"/>
        </authorList>
    </citation>
    <scope>IDENTIFICATION</scope>
</reference>
<name>A0A8C4RBX3_EPTBU</name>
<evidence type="ECO:0000256" key="3">
    <source>
        <dbReference type="ARBA" id="ARBA00022723"/>
    </source>
</evidence>
<feature type="domain" description="C2H2-type" evidence="14">
    <location>
        <begin position="804"/>
        <end position="835"/>
    </location>
</feature>
<keyword evidence="11" id="KW-0539">Nucleus</keyword>
<feature type="domain" description="CCHC FOG-type" evidence="15">
    <location>
        <begin position="87"/>
        <end position="120"/>
    </location>
</feature>
<evidence type="ECO:0000256" key="5">
    <source>
        <dbReference type="ARBA" id="ARBA00022771"/>
    </source>
</evidence>
<accession>A0A8C4RBX3</accession>
<evidence type="ECO:0008006" key="18">
    <source>
        <dbReference type="Google" id="ProtNLM"/>
    </source>
</evidence>
<evidence type="ECO:0000256" key="10">
    <source>
        <dbReference type="ARBA" id="ARBA00023163"/>
    </source>
</evidence>
<keyword evidence="3" id="KW-0479">Metal-binding</keyword>
<dbReference type="PANTHER" id="PTHR12958:SF3">
    <property type="entry name" value="ZINC FINGER PROTEIN USH"/>
    <property type="match status" value="1"/>
</dbReference>
<dbReference type="GO" id="GO:0007507">
    <property type="term" value="P:heart development"/>
    <property type="evidence" value="ECO:0007669"/>
    <property type="project" value="TreeGrafter"/>
</dbReference>
<evidence type="ECO:0000259" key="14">
    <source>
        <dbReference type="PROSITE" id="PS50157"/>
    </source>
</evidence>
<feature type="region of interest" description="Disordered" evidence="13">
    <location>
        <begin position="384"/>
        <end position="437"/>
    </location>
</feature>
<evidence type="ECO:0000256" key="2">
    <source>
        <dbReference type="ARBA" id="ARBA00022491"/>
    </source>
</evidence>
<evidence type="ECO:0000313" key="16">
    <source>
        <dbReference type="Ensembl" id="ENSEBUP00000027396.1"/>
    </source>
</evidence>
<evidence type="ECO:0000256" key="13">
    <source>
        <dbReference type="SAM" id="MobiDB-lite"/>
    </source>
</evidence>
<comment type="subcellular location">
    <subcellularLocation>
        <location evidence="1">Nucleus</location>
    </subcellularLocation>
</comment>
<dbReference type="GO" id="GO:0061629">
    <property type="term" value="F:RNA polymerase II-specific DNA-binding transcription factor binding"/>
    <property type="evidence" value="ECO:0007669"/>
    <property type="project" value="InterPro"/>
</dbReference>
<dbReference type="GO" id="GO:0045944">
    <property type="term" value="P:positive regulation of transcription by RNA polymerase II"/>
    <property type="evidence" value="ECO:0007669"/>
    <property type="project" value="TreeGrafter"/>
</dbReference>
<sequence>VMEHELLALNDVTWQKLDRLWCSVIRTIAPGDSLLAYVCRRGSLSPKHAGKHAASFGVPIIQQDCNATPVVLLPQQACLASVLPTAIINKDLFPCKACGIWYRNKRNLQAHLAYYCAGRLISGSSQGSESELDTHVLPQNLVPSIPPTGIAVKGTVRPTSQHVCVVFLLFLAGQEQDVALPGTYHSGDNEEPESDGGNHAEDLLSKETISVKSRKHEKSGDLVHSSSVEGSAQWTASDAGIEKSVEMNIPECPNKKLKQTATAGPASPRPQCRRNSATDLCNSLSPVSFKAPAFTLKNIKAEPHSPATSPTVEMRTSREGGGSPASAVAAFPHLYLCPVVPLDGSAGPAQASEMLARMSELAHQRLQLTLTERAAYTSSYLTGQNLSSDDMDAAQKQNGKAATHEEAEKSDRNSISPKLPTEERENGPPLAEVKGNLHENDVLQRSCGPCNIIFNRHETFLVHKQYYCATRHDPPPRRAPAAGGSAGRISLATAGRARKRNKGVGTGALAENQNDSTSITTSSDVDNSSPAGLDEPLERITEGAKRRCDSGGDYKLQDKLRRPSAVGIPFSTLPAATTFPDADIPIDLSKKPQRLSDYHKCASCQISFSRLDNYLAHKQYYCSATAHNTDSEQYTPPLPPSKPWIESPNYLTPVVPQDLSASSSPRHLPGEVHSVVGPEALIEHLALKHGMLSVARGTQPSAIRTAFLEQSSSIVKVNERNSPTNNRLKAFPESSGKLLHTPPAISPAETLRLSTPLIPAFLSDHGDVVPPPSPQTSTTCPSPVKPCVAPSADLSINGSGNTSKYCRLCDIQFSSLSNFIAHKKFYCASHAGERHAVK</sequence>
<feature type="region of interest" description="Disordered" evidence="13">
    <location>
        <begin position="181"/>
        <end position="200"/>
    </location>
</feature>
<feature type="compositionally biased region" description="Polar residues" evidence="13">
    <location>
        <begin position="224"/>
        <end position="235"/>
    </location>
</feature>
<dbReference type="GO" id="GO:0000122">
    <property type="term" value="P:negative regulation of transcription by RNA polymerase II"/>
    <property type="evidence" value="ECO:0007669"/>
    <property type="project" value="TreeGrafter"/>
</dbReference>
<dbReference type="InterPro" id="IPR034731">
    <property type="entry name" value="Znf_CCHC_FOG"/>
</dbReference>
<evidence type="ECO:0000256" key="8">
    <source>
        <dbReference type="ARBA" id="ARBA00023125"/>
    </source>
</evidence>
<keyword evidence="9" id="KW-0010">Activator</keyword>
<dbReference type="AlphaFoldDB" id="A0A8C4RBX3"/>
<dbReference type="SUPFAM" id="SSF57667">
    <property type="entry name" value="beta-beta-alpha zinc fingers"/>
    <property type="match status" value="4"/>
</dbReference>
<evidence type="ECO:0000256" key="11">
    <source>
        <dbReference type="ARBA" id="ARBA00023242"/>
    </source>
</evidence>
<reference evidence="16" key="1">
    <citation type="submission" date="2025-08" db="UniProtKB">
        <authorList>
            <consortium name="Ensembl"/>
        </authorList>
    </citation>
    <scope>IDENTIFICATION</scope>
</reference>